<dbReference type="SMART" id="SM00382">
    <property type="entry name" value="AAA"/>
    <property type="match status" value="1"/>
</dbReference>
<dbReference type="SUPFAM" id="SSF52540">
    <property type="entry name" value="P-loop containing nucleoside triphosphate hydrolases"/>
    <property type="match status" value="1"/>
</dbReference>
<keyword evidence="3 5" id="KW-0067">ATP-binding</keyword>
<dbReference type="InterPro" id="IPR003439">
    <property type="entry name" value="ABC_transporter-like_ATP-bd"/>
</dbReference>
<keyword evidence="1" id="KW-0813">Transport</keyword>
<dbReference type="InterPro" id="IPR003593">
    <property type="entry name" value="AAA+_ATPase"/>
</dbReference>
<evidence type="ECO:0000259" key="4">
    <source>
        <dbReference type="PROSITE" id="PS50893"/>
    </source>
</evidence>
<keyword evidence="2" id="KW-0547">Nucleotide-binding</keyword>
<dbReference type="InterPro" id="IPR050153">
    <property type="entry name" value="Metal_Ion_Import_ABC"/>
</dbReference>
<dbReference type="Gene3D" id="3.40.50.300">
    <property type="entry name" value="P-loop containing nucleotide triphosphate hydrolases"/>
    <property type="match status" value="1"/>
</dbReference>
<comment type="caution">
    <text evidence="5">The sequence shown here is derived from an EMBL/GenBank/DDBJ whole genome shotgun (WGS) entry which is preliminary data.</text>
</comment>
<dbReference type="Pfam" id="PF00005">
    <property type="entry name" value="ABC_tran"/>
    <property type="match status" value="1"/>
</dbReference>
<organism evidence="5">
    <name type="scientific">Archaeoglobus fulgidus</name>
    <dbReference type="NCBI Taxonomy" id="2234"/>
    <lineage>
        <taxon>Archaea</taxon>
        <taxon>Methanobacteriati</taxon>
        <taxon>Methanobacteriota</taxon>
        <taxon>Archaeoglobi</taxon>
        <taxon>Archaeoglobales</taxon>
        <taxon>Archaeoglobaceae</taxon>
        <taxon>Archaeoglobus</taxon>
    </lineage>
</organism>
<dbReference type="EMBL" id="DSYZ01000083">
    <property type="protein sequence ID" value="HGT82843.1"/>
    <property type="molecule type" value="Genomic_DNA"/>
</dbReference>
<dbReference type="PANTHER" id="PTHR42734">
    <property type="entry name" value="METAL TRANSPORT SYSTEM ATP-BINDING PROTEIN TM_0124-RELATED"/>
    <property type="match status" value="1"/>
</dbReference>
<evidence type="ECO:0000313" key="5">
    <source>
        <dbReference type="EMBL" id="HGT82843.1"/>
    </source>
</evidence>
<reference evidence="5" key="1">
    <citation type="journal article" date="2020" name="mSystems">
        <title>Genome- and Community-Level Interaction Insights into Carbon Utilization and Element Cycling Functions of Hydrothermarchaeota in Hydrothermal Sediment.</title>
        <authorList>
            <person name="Zhou Z."/>
            <person name="Liu Y."/>
            <person name="Xu W."/>
            <person name="Pan J."/>
            <person name="Luo Z.H."/>
            <person name="Li M."/>
        </authorList>
    </citation>
    <scope>NUCLEOTIDE SEQUENCE [LARGE SCALE GENOMIC DNA]</scope>
    <source>
        <strain evidence="5">SpSt-587</strain>
    </source>
</reference>
<evidence type="ECO:0000256" key="3">
    <source>
        <dbReference type="ARBA" id="ARBA00022840"/>
    </source>
</evidence>
<feature type="domain" description="ABC transporter" evidence="4">
    <location>
        <begin position="3"/>
        <end position="220"/>
    </location>
</feature>
<gene>
    <name evidence="5" type="ORF">ENT52_03855</name>
</gene>
<name>A0A7J3M1V1_ARCFL</name>
<evidence type="ECO:0000256" key="2">
    <source>
        <dbReference type="ARBA" id="ARBA00022741"/>
    </source>
</evidence>
<dbReference type="AlphaFoldDB" id="A0A7J3M1V1"/>
<dbReference type="PROSITE" id="PS50893">
    <property type="entry name" value="ABC_TRANSPORTER_2"/>
    <property type="match status" value="1"/>
</dbReference>
<dbReference type="GO" id="GO:0005524">
    <property type="term" value="F:ATP binding"/>
    <property type="evidence" value="ECO:0007669"/>
    <property type="project" value="UniProtKB-KW"/>
</dbReference>
<dbReference type="GO" id="GO:0016887">
    <property type="term" value="F:ATP hydrolysis activity"/>
    <property type="evidence" value="ECO:0007669"/>
    <property type="project" value="InterPro"/>
</dbReference>
<dbReference type="InterPro" id="IPR027417">
    <property type="entry name" value="P-loop_NTPase"/>
</dbReference>
<sequence length="239" mass="26297">MAIKAKNLSYSYGKTVALENLSFEIEEGEMIAVLGPNGAGKTTLLKCVLGLLKANGMISVLGKDPRKDKKLLKLISYVPQKSSLSTDLPLKVSDVLKMACEEIDLEILKQLELEGKLELLFRDLSGGFQQRVLIARALMKKPKVLLLDEPFNGVDVVSQKKIVEVLKESEATTIVVVHNINPVLHAVHRVMLLNKKLIAFGKANEVFTTENIVLAYGTEIPLVVCEEGVKHPLYGDQHG</sequence>
<protein>
    <submittedName>
        <fullName evidence="5">Metal ABC transporter ATP-binding protein</fullName>
    </submittedName>
</protein>
<evidence type="ECO:0000256" key="1">
    <source>
        <dbReference type="ARBA" id="ARBA00022448"/>
    </source>
</evidence>
<proteinExistence type="predicted"/>
<accession>A0A7J3M1V1</accession>